<dbReference type="PROSITE" id="PS50172">
    <property type="entry name" value="BRCT"/>
    <property type="match status" value="2"/>
</dbReference>
<dbReference type="SUPFAM" id="SSF52113">
    <property type="entry name" value="BRCT domain"/>
    <property type="match status" value="2"/>
</dbReference>
<protein>
    <recommendedName>
        <fullName evidence="3">BRCT domain-containing protein</fullName>
    </recommendedName>
</protein>
<keyword evidence="2" id="KW-0812">Transmembrane</keyword>
<evidence type="ECO:0000313" key="4">
    <source>
        <dbReference type="EMBL" id="OAF68920.1"/>
    </source>
</evidence>
<name>A0A177B443_9BILA</name>
<dbReference type="Pfam" id="PF12738">
    <property type="entry name" value="PTCB-BRCT"/>
    <property type="match status" value="1"/>
</dbReference>
<accession>A0A177B443</accession>
<dbReference type="Pfam" id="PF00533">
    <property type="entry name" value="BRCT"/>
    <property type="match status" value="1"/>
</dbReference>
<dbReference type="SMART" id="SM00292">
    <property type="entry name" value="BRCT"/>
    <property type="match status" value="2"/>
</dbReference>
<gene>
    <name evidence="4" type="ORF">A3Q56_03334</name>
</gene>
<dbReference type="CDD" id="cd17731">
    <property type="entry name" value="BRCT_TopBP1_rpt2_like"/>
    <property type="match status" value="1"/>
</dbReference>
<sequence length="266" mass="30614">MTEDIVVRFVTNTEICKVPSQMKKAFEVAKYQFNSDCDWINTENAFKIAKRLTTKSIIFIANPTEIDDFSMLIQKRKKLYGPLVILYCNKNNMVMPRIKSKPIFSLTLNGLIICCSTMDEERRNNIYNKVEMMGGLFSQALTENVTHLVSAISGSKKYYVAINYNKKIMSPTWVEKLWESVCDYRDPKYNEFPFSEMKCPIFSGCIMSVSGFVSIDKIKLKELIETNGGEYSAKMKKNFCTHLIVLEAKGLLIFNLYIFGVNFFVP</sequence>
<feature type="domain" description="BRCT" evidence="3">
    <location>
        <begin position="197"/>
        <end position="245"/>
    </location>
</feature>
<dbReference type="FunFam" id="3.40.50.10190:FF:000020">
    <property type="entry name" value="DNA topoisomerase II binding protein 1"/>
    <property type="match status" value="1"/>
</dbReference>
<comment type="caution">
    <text evidence="4">The sequence shown here is derived from an EMBL/GenBank/DDBJ whole genome shotgun (WGS) entry which is preliminary data.</text>
</comment>
<feature type="transmembrane region" description="Helical" evidence="2">
    <location>
        <begin position="243"/>
        <end position="265"/>
    </location>
</feature>
<evidence type="ECO:0000256" key="2">
    <source>
        <dbReference type="SAM" id="Phobius"/>
    </source>
</evidence>
<dbReference type="PANTHER" id="PTHR13561:SF20">
    <property type="entry name" value="DNA TOPOISOMERASE 2-BINDING PROTEIN 1"/>
    <property type="match status" value="1"/>
</dbReference>
<dbReference type="InterPro" id="IPR059215">
    <property type="entry name" value="BRCT2_TopBP1-like"/>
</dbReference>
<keyword evidence="2" id="KW-1133">Transmembrane helix</keyword>
<reference evidence="4 5" key="1">
    <citation type="submission" date="2016-04" db="EMBL/GenBank/DDBJ databases">
        <title>The genome of Intoshia linei affirms orthonectids as highly simplified spiralians.</title>
        <authorList>
            <person name="Mikhailov K.V."/>
            <person name="Slusarev G.S."/>
            <person name="Nikitin M.A."/>
            <person name="Logacheva M.D."/>
            <person name="Penin A."/>
            <person name="Aleoshin V."/>
            <person name="Panchin Y.V."/>
        </authorList>
    </citation>
    <scope>NUCLEOTIDE SEQUENCE [LARGE SCALE GENOMIC DNA]</scope>
    <source>
        <strain evidence="4">Intl2013</strain>
        <tissue evidence="4">Whole animal</tissue>
    </source>
</reference>
<dbReference type="OrthoDB" id="251770at2759"/>
<dbReference type="InterPro" id="IPR036420">
    <property type="entry name" value="BRCT_dom_sf"/>
</dbReference>
<dbReference type="GO" id="GO:0007095">
    <property type="term" value="P:mitotic G2 DNA damage checkpoint signaling"/>
    <property type="evidence" value="ECO:0007669"/>
    <property type="project" value="TreeGrafter"/>
</dbReference>
<evidence type="ECO:0000259" key="3">
    <source>
        <dbReference type="PROSITE" id="PS50172"/>
    </source>
</evidence>
<dbReference type="GO" id="GO:0006270">
    <property type="term" value="P:DNA replication initiation"/>
    <property type="evidence" value="ECO:0007669"/>
    <property type="project" value="TreeGrafter"/>
</dbReference>
<organism evidence="4 5">
    <name type="scientific">Intoshia linei</name>
    <dbReference type="NCBI Taxonomy" id="1819745"/>
    <lineage>
        <taxon>Eukaryota</taxon>
        <taxon>Metazoa</taxon>
        <taxon>Spiralia</taxon>
        <taxon>Lophotrochozoa</taxon>
        <taxon>Mesozoa</taxon>
        <taxon>Orthonectida</taxon>
        <taxon>Rhopaluridae</taxon>
        <taxon>Intoshia</taxon>
    </lineage>
</organism>
<dbReference type="EMBL" id="LWCA01000365">
    <property type="protein sequence ID" value="OAF68920.1"/>
    <property type="molecule type" value="Genomic_DNA"/>
</dbReference>
<keyword evidence="2" id="KW-0472">Membrane</keyword>
<feature type="domain" description="BRCT" evidence="3">
    <location>
        <begin position="104"/>
        <end position="174"/>
    </location>
</feature>
<dbReference type="InterPro" id="IPR001357">
    <property type="entry name" value="BRCT_dom"/>
</dbReference>
<dbReference type="AlphaFoldDB" id="A0A177B443"/>
<dbReference type="Proteomes" id="UP000078046">
    <property type="component" value="Unassembled WGS sequence"/>
</dbReference>
<proteinExistence type="predicted"/>
<keyword evidence="5" id="KW-1185">Reference proteome</keyword>
<dbReference type="PANTHER" id="PTHR13561">
    <property type="entry name" value="DNA REPLICATION REGULATOR DPB11-RELATED"/>
    <property type="match status" value="1"/>
</dbReference>
<keyword evidence="1" id="KW-0677">Repeat</keyword>
<evidence type="ECO:0000256" key="1">
    <source>
        <dbReference type="ARBA" id="ARBA00022737"/>
    </source>
</evidence>
<dbReference type="Gene3D" id="3.40.50.10190">
    <property type="entry name" value="BRCT domain"/>
    <property type="match status" value="3"/>
</dbReference>
<evidence type="ECO:0000313" key="5">
    <source>
        <dbReference type="Proteomes" id="UP000078046"/>
    </source>
</evidence>
<dbReference type="GO" id="GO:0033314">
    <property type="term" value="P:mitotic DNA replication checkpoint signaling"/>
    <property type="evidence" value="ECO:0007669"/>
    <property type="project" value="TreeGrafter"/>
</dbReference>